<evidence type="ECO:0000256" key="5">
    <source>
        <dbReference type="ARBA" id="ARBA00022847"/>
    </source>
</evidence>
<dbReference type="Proteomes" id="UP000186677">
    <property type="component" value="Unassembled WGS sequence"/>
</dbReference>
<reference evidence="11 14" key="2">
    <citation type="submission" date="2016-11" db="EMBL/GenBank/DDBJ databases">
        <title>Draft genome of Pseudomonas versuta A4R1.5.</title>
        <authorList>
            <person name="See-Too W.-S."/>
        </authorList>
    </citation>
    <scope>NUCLEOTIDE SEQUENCE [LARGE SCALE GENOMIC DNA]</scope>
    <source>
        <strain evidence="11 14">A4R1.5</strain>
    </source>
</reference>
<evidence type="ECO:0000313" key="13">
    <source>
        <dbReference type="Proteomes" id="UP000185990"/>
    </source>
</evidence>
<feature type="transmembrane region" description="Helical" evidence="9">
    <location>
        <begin position="276"/>
        <end position="297"/>
    </location>
</feature>
<evidence type="ECO:0000313" key="12">
    <source>
        <dbReference type="EMBL" id="OKA29229.1"/>
    </source>
</evidence>
<evidence type="ECO:0000313" key="14">
    <source>
        <dbReference type="Proteomes" id="UP000186677"/>
    </source>
</evidence>
<feature type="domain" description="Major facilitator superfamily (MFS) profile" evidence="10">
    <location>
        <begin position="26"/>
        <end position="428"/>
    </location>
</feature>
<proteinExistence type="predicted"/>
<feature type="transmembrane region" description="Helical" evidence="9">
    <location>
        <begin position="97"/>
        <end position="115"/>
    </location>
</feature>
<protein>
    <submittedName>
        <fullName evidence="12">MFS transporter</fullName>
    </submittedName>
</protein>
<dbReference type="GO" id="GO:0005886">
    <property type="term" value="C:plasma membrane"/>
    <property type="evidence" value="ECO:0007669"/>
    <property type="project" value="UniProtKB-SubCell"/>
</dbReference>
<feature type="transmembrane region" description="Helical" evidence="9">
    <location>
        <begin position="197"/>
        <end position="216"/>
    </location>
</feature>
<keyword evidence="7 9" id="KW-0472">Membrane</keyword>
<evidence type="ECO:0000256" key="6">
    <source>
        <dbReference type="ARBA" id="ARBA00022989"/>
    </source>
</evidence>
<dbReference type="InterPro" id="IPR005828">
    <property type="entry name" value="MFS_sugar_transport-like"/>
</dbReference>
<keyword evidence="14" id="KW-1185">Reference proteome</keyword>
<feature type="transmembrane region" description="Helical" evidence="9">
    <location>
        <begin position="334"/>
        <end position="360"/>
    </location>
</feature>
<accession>A0A0M4RHE6</accession>
<dbReference type="PROSITE" id="PS00217">
    <property type="entry name" value="SUGAR_TRANSPORT_2"/>
    <property type="match status" value="1"/>
</dbReference>
<dbReference type="PROSITE" id="PS00216">
    <property type="entry name" value="SUGAR_TRANSPORT_1"/>
    <property type="match status" value="1"/>
</dbReference>
<name>A0A0M4RHE6_9PSED</name>
<keyword evidence="3" id="KW-1003">Cell membrane</keyword>
<evidence type="ECO:0000313" key="11">
    <source>
        <dbReference type="EMBL" id="OKA21807.1"/>
    </source>
</evidence>
<evidence type="ECO:0000256" key="4">
    <source>
        <dbReference type="ARBA" id="ARBA00022692"/>
    </source>
</evidence>
<feature type="transmembrane region" description="Helical" evidence="9">
    <location>
        <begin position="121"/>
        <end position="141"/>
    </location>
</feature>
<evidence type="ECO:0000256" key="1">
    <source>
        <dbReference type="ARBA" id="ARBA00004651"/>
    </source>
</evidence>
<keyword evidence="2" id="KW-0813">Transport</keyword>
<dbReference type="RefSeq" id="WP_060693386.1">
    <property type="nucleotide sequence ID" value="NZ_CP012676.1"/>
</dbReference>
<comment type="caution">
    <text evidence="12">The sequence shown here is derived from an EMBL/GenBank/DDBJ whole genome shotgun (WGS) entry which is preliminary data.</text>
</comment>
<dbReference type="Proteomes" id="UP000185990">
    <property type="component" value="Unassembled WGS sequence"/>
</dbReference>
<reference evidence="12 13" key="1">
    <citation type="submission" date="2016-11" db="EMBL/GenBank/DDBJ databases">
        <title>Draft genome of Pseudomonas versuta A4R1.12.</title>
        <authorList>
            <person name="See-Too W.-S."/>
        </authorList>
    </citation>
    <scope>NUCLEOTIDE SEQUENCE [LARGE SCALE GENOMIC DNA]</scope>
    <source>
        <strain evidence="12 13">A4R1.12</strain>
    </source>
</reference>
<sequence>MEHTLSETPAMAGHSSTGSRGSRKKNIAAVTIGNGLEFYDFTVYSFFATVIGKQFFPADGSNQLLLAFATYGIGFFMRPLGSILLGQYADRVGRKAAMILTLWLMAIGSLIFVLTPSYAQIGIAAPLMIVFARLLQGFAIGGEVGASTTYLMEKARSHERGYFTSWQFFSQGLSVLLGAMVGLSVNYGLSEEQVAGWGWRIPFVIGLLVIPVGSYMRRHLQESDQVKRDVSHRLSWGQHKQALVAGILIAIGGTSGSYVILHYLSNFAVAQLHLPLSVGIWTGCAAGAVQVALAVASGRACDRWGRKRMILWSRLAMLVLIYPAFILLQHSPTLPVLVVVASTLAALLVCNTVPSLVMLAEIFPAEVRATGLSVTYALASIVFGGFAQFFCTLLISLTGNPSAPAFYLIACGLISLLGLVLVKEPTQR</sequence>
<accession>A0A1Q4KK27</accession>
<dbReference type="Gene3D" id="1.20.1250.20">
    <property type="entry name" value="MFS general substrate transporter like domains"/>
    <property type="match status" value="1"/>
</dbReference>
<dbReference type="FunFam" id="1.20.1250.20:FF:000001">
    <property type="entry name" value="Dicarboxylate MFS transporter"/>
    <property type="match status" value="1"/>
</dbReference>
<evidence type="ECO:0000259" key="10">
    <source>
        <dbReference type="PROSITE" id="PS50850"/>
    </source>
</evidence>
<feature type="transmembrane region" description="Helical" evidence="9">
    <location>
        <begin position="162"/>
        <end position="185"/>
    </location>
</feature>
<dbReference type="InterPro" id="IPR036259">
    <property type="entry name" value="MFS_trans_sf"/>
</dbReference>
<dbReference type="InterPro" id="IPR051084">
    <property type="entry name" value="H+-coupled_symporters"/>
</dbReference>
<dbReference type="PROSITE" id="PS50850">
    <property type="entry name" value="MFS"/>
    <property type="match status" value="1"/>
</dbReference>
<dbReference type="Pfam" id="PF00083">
    <property type="entry name" value="Sugar_tr"/>
    <property type="match status" value="2"/>
</dbReference>
<dbReference type="PANTHER" id="PTHR43528:SF3">
    <property type="entry name" value="CITRATE-PROTON SYMPORTER"/>
    <property type="match status" value="1"/>
</dbReference>
<dbReference type="PANTHER" id="PTHR43528">
    <property type="entry name" value="ALPHA-KETOGLUTARATE PERMEASE"/>
    <property type="match status" value="1"/>
</dbReference>
<dbReference type="InterPro" id="IPR005829">
    <property type="entry name" value="Sugar_transporter_CS"/>
</dbReference>
<gene>
    <name evidence="11" type="ORF">BOH73_11020</name>
    <name evidence="12" type="ORF">BOH74_00195</name>
</gene>
<keyword evidence="5" id="KW-0769">Symport</keyword>
<dbReference type="EMBL" id="MPJC01000005">
    <property type="protein sequence ID" value="OKA21807.1"/>
    <property type="molecule type" value="Genomic_DNA"/>
</dbReference>
<dbReference type="AlphaFoldDB" id="A0A0M4RHE6"/>
<feature type="transmembrane region" description="Helical" evidence="9">
    <location>
        <begin position="64"/>
        <end position="85"/>
    </location>
</feature>
<evidence type="ECO:0000256" key="2">
    <source>
        <dbReference type="ARBA" id="ARBA00022448"/>
    </source>
</evidence>
<dbReference type="EMBL" id="MPJD01000001">
    <property type="protein sequence ID" value="OKA29229.1"/>
    <property type="molecule type" value="Genomic_DNA"/>
</dbReference>
<feature type="transmembrane region" description="Helical" evidence="9">
    <location>
        <begin position="309"/>
        <end position="328"/>
    </location>
</feature>
<keyword evidence="6 9" id="KW-1133">Transmembrane helix</keyword>
<dbReference type="GO" id="GO:0015293">
    <property type="term" value="F:symporter activity"/>
    <property type="evidence" value="ECO:0007669"/>
    <property type="project" value="UniProtKB-KW"/>
</dbReference>
<feature type="transmembrane region" description="Helical" evidence="9">
    <location>
        <begin position="372"/>
        <end position="397"/>
    </location>
</feature>
<evidence type="ECO:0000256" key="3">
    <source>
        <dbReference type="ARBA" id="ARBA00022475"/>
    </source>
</evidence>
<dbReference type="KEGG" id="ppsy:AOC04_11250"/>
<dbReference type="InterPro" id="IPR020846">
    <property type="entry name" value="MFS_dom"/>
</dbReference>
<evidence type="ECO:0000256" key="9">
    <source>
        <dbReference type="SAM" id="Phobius"/>
    </source>
</evidence>
<comment type="subcellular location">
    <subcellularLocation>
        <location evidence="1">Cell membrane</location>
        <topology evidence="1">Multi-pass membrane protein</topology>
    </subcellularLocation>
</comment>
<organism evidence="12 13">
    <name type="scientific">Pseudomonas versuta</name>
    <dbReference type="NCBI Taxonomy" id="1788301"/>
    <lineage>
        <taxon>Bacteria</taxon>
        <taxon>Pseudomonadati</taxon>
        <taxon>Pseudomonadota</taxon>
        <taxon>Gammaproteobacteria</taxon>
        <taxon>Pseudomonadales</taxon>
        <taxon>Pseudomonadaceae</taxon>
        <taxon>Pseudomonas</taxon>
    </lineage>
</organism>
<dbReference type="SUPFAM" id="SSF103473">
    <property type="entry name" value="MFS general substrate transporter"/>
    <property type="match status" value="1"/>
</dbReference>
<feature type="transmembrane region" description="Helical" evidence="9">
    <location>
        <begin position="242"/>
        <end position="264"/>
    </location>
</feature>
<feature type="transmembrane region" description="Helical" evidence="9">
    <location>
        <begin position="403"/>
        <end position="422"/>
    </location>
</feature>
<keyword evidence="4 9" id="KW-0812">Transmembrane</keyword>
<evidence type="ECO:0000256" key="7">
    <source>
        <dbReference type="ARBA" id="ARBA00023136"/>
    </source>
</evidence>
<evidence type="ECO:0000256" key="8">
    <source>
        <dbReference type="SAM" id="MobiDB-lite"/>
    </source>
</evidence>
<feature type="region of interest" description="Disordered" evidence="8">
    <location>
        <begin position="1"/>
        <end position="22"/>
    </location>
</feature>